<protein>
    <recommendedName>
        <fullName evidence="3">Zinc-ribbon 15 domain-containing protein</fullName>
    </recommendedName>
</protein>
<gene>
    <name evidence="1" type="ORF">GCM10022210_34840</name>
</gene>
<dbReference type="EMBL" id="BAAAZC010000025">
    <property type="protein sequence ID" value="GAA3980603.1"/>
    <property type="molecule type" value="Genomic_DNA"/>
</dbReference>
<evidence type="ECO:0000313" key="1">
    <source>
        <dbReference type="EMBL" id="GAA3980603.1"/>
    </source>
</evidence>
<name>A0ABP7QDL6_9SPHI</name>
<evidence type="ECO:0000313" key="2">
    <source>
        <dbReference type="Proteomes" id="UP001500742"/>
    </source>
</evidence>
<accession>A0ABP7QDL6</accession>
<evidence type="ECO:0008006" key="3">
    <source>
        <dbReference type="Google" id="ProtNLM"/>
    </source>
</evidence>
<comment type="caution">
    <text evidence="1">The sequence shown here is derived from an EMBL/GenBank/DDBJ whole genome shotgun (WGS) entry which is preliminary data.</text>
</comment>
<sequence>MTADLDTKTGINKIVQIKPVTNQQELRCRGCAGSLSRIKRGLFVRTFLSWLPVKHYVCYRCSRKTYRLDRKA</sequence>
<proteinExistence type="predicted"/>
<keyword evidence="2" id="KW-1185">Reference proteome</keyword>
<dbReference type="RefSeq" id="WP_259088358.1">
    <property type="nucleotide sequence ID" value="NZ_BAAAZC010000025.1"/>
</dbReference>
<organism evidence="1 2">
    <name type="scientific">Mucilaginibacter dorajii</name>
    <dbReference type="NCBI Taxonomy" id="692994"/>
    <lineage>
        <taxon>Bacteria</taxon>
        <taxon>Pseudomonadati</taxon>
        <taxon>Bacteroidota</taxon>
        <taxon>Sphingobacteriia</taxon>
        <taxon>Sphingobacteriales</taxon>
        <taxon>Sphingobacteriaceae</taxon>
        <taxon>Mucilaginibacter</taxon>
    </lineage>
</organism>
<reference evidence="2" key="1">
    <citation type="journal article" date="2019" name="Int. J. Syst. Evol. Microbiol.">
        <title>The Global Catalogue of Microorganisms (GCM) 10K type strain sequencing project: providing services to taxonomists for standard genome sequencing and annotation.</title>
        <authorList>
            <consortium name="The Broad Institute Genomics Platform"/>
            <consortium name="The Broad Institute Genome Sequencing Center for Infectious Disease"/>
            <person name="Wu L."/>
            <person name="Ma J."/>
        </authorList>
    </citation>
    <scope>NUCLEOTIDE SEQUENCE [LARGE SCALE GENOMIC DNA]</scope>
    <source>
        <strain evidence="2">JCM 16601</strain>
    </source>
</reference>
<dbReference type="Proteomes" id="UP001500742">
    <property type="component" value="Unassembled WGS sequence"/>
</dbReference>